<reference evidence="2" key="1">
    <citation type="submission" date="2023-04" db="EMBL/GenBank/DDBJ databases">
        <title>Phytophthora lilii NBRC 32176.</title>
        <authorList>
            <person name="Ichikawa N."/>
            <person name="Sato H."/>
            <person name="Tonouchi N."/>
        </authorList>
    </citation>
    <scope>NUCLEOTIDE SEQUENCE</scope>
    <source>
        <strain evidence="2">NBRC 32176</strain>
    </source>
</reference>
<accession>A0A9W6TJ50</accession>
<feature type="region of interest" description="Disordered" evidence="1">
    <location>
        <begin position="67"/>
        <end position="99"/>
    </location>
</feature>
<name>A0A9W6TJ50_9STRA</name>
<dbReference type="AlphaFoldDB" id="A0A9W6TJ50"/>
<dbReference type="Proteomes" id="UP001165083">
    <property type="component" value="Unassembled WGS sequence"/>
</dbReference>
<gene>
    <name evidence="2" type="ORF">Plil01_000472300</name>
</gene>
<evidence type="ECO:0000313" key="2">
    <source>
        <dbReference type="EMBL" id="GMF14377.1"/>
    </source>
</evidence>
<organism evidence="2 3">
    <name type="scientific">Phytophthora lilii</name>
    <dbReference type="NCBI Taxonomy" id="2077276"/>
    <lineage>
        <taxon>Eukaryota</taxon>
        <taxon>Sar</taxon>
        <taxon>Stramenopiles</taxon>
        <taxon>Oomycota</taxon>
        <taxon>Peronosporomycetes</taxon>
        <taxon>Peronosporales</taxon>
        <taxon>Peronosporaceae</taxon>
        <taxon>Phytophthora</taxon>
    </lineage>
</organism>
<evidence type="ECO:0000256" key="1">
    <source>
        <dbReference type="SAM" id="MobiDB-lite"/>
    </source>
</evidence>
<proteinExistence type="predicted"/>
<keyword evidence="3" id="KW-1185">Reference proteome</keyword>
<dbReference type="EMBL" id="BSXW01000197">
    <property type="protein sequence ID" value="GMF14377.1"/>
    <property type="molecule type" value="Genomic_DNA"/>
</dbReference>
<comment type="caution">
    <text evidence="2">The sequence shown here is derived from an EMBL/GenBank/DDBJ whole genome shotgun (WGS) entry which is preliminary data.</text>
</comment>
<sequence>MSYTHSTLSTGAREIVPPSVPSISASVLGISSETPTKSTQTADIFKDEFLTACGNRLQVNREGSMTVRRAGLPNREADTTLGPLRSTPHRTPPPPPRTIADCVTLAVEVGRAQT</sequence>
<evidence type="ECO:0000313" key="3">
    <source>
        <dbReference type="Proteomes" id="UP001165083"/>
    </source>
</evidence>
<protein>
    <submittedName>
        <fullName evidence="2">Unnamed protein product</fullName>
    </submittedName>
</protein>